<reference evidence="3" key="1">
    <citation type="journal article" date="2012" name="PLoS ONE">
        <title>Gene sets for utilization of primary and secondary nutrition supplies in the distal gut of endangered iberian lynx.</title>
        <authorList>
            <person name="Alcaide M."/>
            <person name="Messina E."/>
            <person name="Richter M."/>
            <person name="Bargiela R."/>
            <person name="Peplies J."/>
            <person name="Huws S.A."/>
            <person name="Newbold C.J."/>
            <person name="Golyshin P.N."/>
            <person name="Simon M.A."/>
            <person name="Lopez G."/>
            <person name="Yakimov M.M."/>
            <person name="Ferrer M."/>
        </authorList>
    </citation>
    <scope>NUCLEOTIDE SEQUENCE</scope>
</reference>
<feature type="compositionally biased region" description="Acidic residues" evidence="2">
    <location>
        <begin position="230"/>
        <end position="251"/>
    </location>
</feature>
<evidence type="ECO:0000313" key="3">
    <source>
        <dbReference type="EMBL" id="EJW97803.1"/>
    </source>
</evidence>
<evidence type="ECO:0000256" key="2">
    <source>
        <dbReference type="SAM" id="MobiDB-lite"/>
    </source>
</evidence>
<feature type="coiled-coil region" evidence="1">
    <location>
        <begin position="8"/>
        <end position="35"/>
    </location>
</feature>
<organism evidence="3">
    <name type="scientific">gut metagenome</name>
    <dbReference type="NCBI Taxonomy" id="749906"/>
    <lineage>
        <taxon>unclassified sequences</taxon>
        <taxon>metagenomes</taxon>
        <taxon>organismal metagenomes</taxon>
    </lineage>
</organism>
<feature type="region of interest" description="Disordered" evidence="2">
    <location>
        <begin position="225"/>
        <end position="251"/>
    </location>
</feature>
<dbReference type="Pfam" id="PF19775">
    <property type="entry name" value="DUF6261"/>
    <property type="match status" value="1"/>
</dbReference>
<dbReference type="AlphaFoldDB" id="J9FTH2"/>
<protein>
    <submittedName>
        <fullName evidence="3">Hemagglutinin protein HagB</fullName>
    </submittedName>
</protein>
<dbReference type="InterPro" id="IPR046228">
    <property type="entry name" value="DUF6261"/>
</dbReference>
<dbReference type="EMBL" id="AMCI01004581">
    <property type="protein sequence ID" value="EJW97803.1"/>
    <property type="molecule type" value="Genomic_DNA"/>
</dbReference>
<keyword evidence="1" id="KW-0175">Coiled coil</keyword>
<comment type="caution">
    <text evidence="3">The sequence shown here is derived from an EMBL/GenBank/DDBJ whole genome shotgun (WGS) entry which is preliminary data.</text>
</comment>
<accession>J9FTH2</accession>
<name>J9FTH2_9ZZZZ</name>
<gene>
    <name evidence="3" type="ORF">EVA_14093</name>
</gene>
<evidence type="ECO:0000256" key="1">
    <source>
        <dbReference type="SAM" id="Coils"/>
    </source>
</evidence>
<proteinExistence type="predicted"/>
<sequence length="251" mass="28239">MQAFLKRLQALKIDNVMLNEKTAALEQAVKEVENNIRVMVKSSHTQLIKDADYARDTLYAILKTTVKSWSKMRPNISTASASVLKAMIEKSDAAVTLAEVIDRYDLNSKTQLDDETGKLQGIVRDMRTEGKEAIEKLHLTMLVDELESVNQLLNQCIAKRAEERGPRKQGALKEARVACDKAYTELEAVINSLLVLAPSAAFSQWVAVQNEDIDRMKLVFKKHKKRAADESESELNDCLLTEEEETETEKG</sequence>